<keyword evidence="10 11" id="KW-0813">Transport</keyword>
<keyword evidence="5 10" id="KW-0573">Peptidoglycan synthesis</keyword>
<comment type="subcellular location">
    <subcellularLocation>
        <location evidence="10">Cell inner membrane</location>
        <topology evidence="10">Multi-pass membrane protein</topology>
    </subcellularLocation>
    <subcellularLocation>
        <location evidence="1">Cell membrane</location>
        <topology evidence="1">Multi-pass membrane protein</topology>
    </subcellularLocation>
</comment>
<feature type="transmembrane region" description="Helical" evidence="10">
    <location>
        <begin position="484"/>
        <end position="508"/>
    </location>
</feature>
<feature type="transmembrane region" description="Helical" evidence="10">
    <location>
        <begin position="129"/>
        <end position="150"/>
    </location>
</feature>
<feature type="transmembrane region" description="Helical" evidence="10">
    <location>
        <begin position="409"/>
        <end position="429"/>
    </location>
</feature>
<sequence length="518" mass="52616">MSLARAGLVVGVSTVLSRLLGFARDMLIARVLGAGPVADAFLIAFRVPNLARRVLAEGGLNAGIVPLQAHIATEQGAAAAHRFAAESLTASALLLLAVTAVAELAAPWIVTMLASGYDSPGKLALAAHYLRLAFPFVTAAGLASVVSAFLNAQRRFAAAAVAPALVNVLLVGALVVLDGASGMTAEELGAALAIAVTVSGLVHLVAVALAAAALPQPLRLVWPRRSANLRRLARLVLPALAASGVAQFAILVGTQVASYRPGAVSWLYYADRVFQLPLSFVGVAVGIVLLPEIAARLGRGDEAGAGEAQTRALEAALALALPAAVALTVLAWPIAQGLFQHGAFTAGDTAGTAAALAGLAPGLPAAVAGKVLAQPFFARERLRLPLAAGFAGLAVTGLAGGVLNRWYGVAGIALGVSLGLWAHAGLLAFGLWRGRLWQADRGFSARLPRFALACAVMGLAVNGLADLLGPWLEPARALPLKLTALAGLSLVGAVVYGLAACLFGALAWPNVKALLRRA</sequence>
<dbReference type="NCBIfam" id="TIGR01695">
    <property type="entry name" value="murJ_mviN"/>
    <property type="match status" value="1"/>
</dbReference>
<evidence type="ECO:0000256" key="4">
    <source>
        <dbReference type="ARBA" id="ARBA00022960"/>
    </source>
</evidence>
<comment type="caution">
    <text evidence="12">The sequence shown here is derived from an EMBL/GenBank/DDBJ whole genome shotgun (WGS) entry which is preliminary data.</text>
</comment>
<comment type="pathway">
    <text evidence="10">Cell wall biogenesis; peptidoglycan biosynthesis.</text>
</comment>
<evidence type="ECO:0000256" key="8">
    <source>
        <dbReference type="ARBA" id="ARBA00060041"/>
    </source>
</evidence>
<dbReference type="Pfam" id="PF03023">
    <property type="entry name" value="MurJ"/>
    <property type="match status" value="1"/>
</dbReference>
<feature type="transmembrane region" description="Helical" evidence="10">
    <location>
        <begin position="92"/>
        <end position="117"/>
    </location>
</feature>
<evidence type="ECO:0000256" key="7">
    <source>
        <dbReference type="ARBA" id="ARBA00023136"/>
    </source>
</evidence>
<comment type="function">
    <text evidence="8 10 11">Involved in peptidoglycan biosynthesis. Transports lipid-linked peptidoglycan precursors from the inner to the outer leaflet of the cytoplasmic membrane.</text>
</comment>
<feature type="transmembrane region" description="Helical" evidence="10">
    <location>
        <begin position="157"/>
        <end position="177"/>
    </location>
</feature>
<dbReference type="PANTHER" id="PTHR47019:SF1">
    <property type="entry name" value="LIPID II FLIPPASE MURJ"/>
    <property type="match status" value="1"/>
</dbReference>
<evidence type="ECO:0000256" key="6">
    <source>
        <dbReference type="ARBA" id="ARBA00022989"/>
    </source>
</evidence>
<organism evidence="12 13">
    <name type="scientific">Chelatococcus albus</name>
    <dbReference type="NCBI Taxonomy" id="3047466"/>
    <lineage>
        <taxon>Bacteria</taxon>
        <taxon>Pseudomonadati</taxon>
        <taxon>Pseudomonadota</taxon>
        <taxon>Alphaproteobacteria</taxon>
        <taxon>Hyphomicrobiales</taxon>
        <taxon>Chelatococcaceae</taxon>
        <taxon>Chelatococcus</taxon>
    </lineage>
</organism>
<protein>
    <recommendedName>
        <fullName evidence="10">Probable lipid II flippase MurJ</fullName>
    </recommendedName>
</protein>
<evidence type="ECO:0000256" key="10">
    <source>
        <dbReference type="HAMAP-Rule" id="MF_02078"/>
    </source>
</evidence>
<dbReference type="InterPro" id="IPR051050">
    <property type="entry name" value="Lipid_II_flippase_MurJ/MviN"/>
</dbReference>
<evidence type="ECO:0000256" key="2">
    <source>
        <dbReference type="ARBA" id="ARBA00022475"/>
    </source>
</evidence>
<dbReference type="RefSeq" id="WP_283740736.1">
    <property type="nucleotide sequence ID" value="NZ_JASJEV010000006.1"/>
</dbReference>
<gene>
    <name evidence="10 12" type="primary">murJ</name>
    <name evidence="12" type="ORF">QNA08_10890</name>
</gene>
<dbReference type="EMBL" id="JASJEV010000006">
    <property type="protein sequence ID" value="MDJ1158739.1"/>
    <property type="molecule type" value="Genomic_DNA"/>
</dbReference>
<comment type="similarity">
    <text evidence="9 10 11">Belongs to the MurJ/MviN family.</text>
</comment>
<keyword evidence="7 10" id="KW-0472">Membrane</keyword>
<evidence type="ECO:0000256" key="5">
    <source>
        <dbReference type="ARBA" id="ARBA00022984"/>
    </source>
</evidence>
<feature type="transmembrane region" description="Helical" evidence="10">
    <location>
        <begin position="27"/>
        <end position="45"/>
    </location>
</feature>
<proteinExistence type="inferred from homology"/>
<keyword evidence="10 11" id="KW-0961">Cell wall biogenesis/degradation</keyword>
<feature type="transmembrane region" description="Helical" evidence="10">
    <location>
        <begin position="354"/>
        <end position="372"/>
    </location>
</feature>
<keyword evidence="4 10" id="KW-0133">Cell shape</keyword>
<feature type="transmembrane region" description="Helical" evidence="10">
    <location>
        <begin position="450"/>
        <end position="472"/>
    </location>
</feature>
<keyword evidence="13" id="KW-1185">Reference proteome</keyword>
<evidence type="ECO:0000313" key="12">
    <source>
        <dbReference type="EMBL" id="MDJ1158739.1"/>
    </source>
</evidence>
<dbReference type="PRINTS" id="PR01806">
    <property type="entry name" value="VIRFACTRMVIN"/>
</dbReference>
<feature type="transmembrane region" description="Helical" evidence="10">
    <location>
        <begin position="274"/>
        <end position="294"/>
    </location>
</feature>
<evidence type="ECO:0000256" key="9">
    <source>
        <dbReference type="ARBA" id="ARBA00061532"/>
    </source>
</evidence>
<accession>A0ABT7AIV5</accession>
<name>A0ABT7AIV5_9HYPH</name>
<dbReference type="PIRSF" id="PIRSF002869">
    <property type="entry name" value="MviN"/>
    <property type="match status" value="1"/>
</dbReference>
<feature type="transmembrane region" description="Helical" evidence="10">
    <location>
        <begin position="315"/>
        <end position="334"/>
    </location>
</feature>
<keyword evidence="10" id="KW-0997">Cell inner membrane</keyword>
<feature type="transmembrane region" description="Helical" evidence="10">
    <location>
        <begin position="384"/>
        <end position="403"/>
    </location>
</feature>
<keyword evidence="3 10" id="KW-0812">Transmembrane</keyword>
<feature type="transmembrane region" description="Helical" evidence="10">
    <location>
        <begin position="235"/>
        <end position="254"/>
    </location>
</feature>
<dbReference type="HAMAP" id="MF_02078">
    <property type="entry name" value="MurJ_MviN"/>
    <property type="match status" value="1"/>
</dbReference>
<feature type="transmembrane region" description="Helical" evidence="10">
    <location>
        <begin position="189"/>
        <end position="214"/>
    </location>
</feature>
<evidence type="ECO:0000256" key="1">
    <source>
        <dbReference type="ARBA" id="ARBA00004651"/>
    </source>
</evidence>
<evidence type="ECO:0000313" key="13">
    <source>
        <dbReference type="Proteomes" id="UP001321492"/>
    </source>
</evidence>
<evidence type="ECO:0000256" key="3">
    <source>
        <dbReference type="ARBA" id="ARBA00022692"/>
    </source>
</evidence>
<dbReference type="PANTHER" id="PTHR47019">
    <property type="entry name" value="LIPID II FLIPPASE MURJ"/>
    <property type="match status" value="1"/>
</dbReference>
<evidence type="ECO:0000256" key="11">
    <source>
        <dbReference type="PIRNR" id="PIRNR002869"/>
    </source>
</evidence>
<reference evidence="12 13" key="1">
    <citation type="submission" date="2023-05" db="EMBL/GenBank/DDBJ databases">
        <title>Chelatococcus sp. nov., a moderately thermophilic bacterium isolated from hot spring microbial mat.</title>
        <authorList>
            <person name="Hu C.-J."/>
            <person name="Li W.-J."/>
        </authorList>
    </citation>
    <scope>NUCLEOTIDE SEQUENCE [LARGE SCALE GENOMIC DNA]</scope>
    <source>
        <strain evidence="12 13">SYSU G07232</strain>
    </source>
</reference>
<dbReference type="InterPro" id="IPR004268">
    <property type="entry name" value="MurJ"/>
</dbReference>
<keyword evidence="2 10" id="KW-1003">Cell membrane</keyword>
<keyword evidence="6 10" id="KW-1133">Transmembrane helix</keyword>
<dbReference type="Proteomes" id="UP001321492">
    <property type="component" value="Unassembled WGS sequence"/>
</dbReference>